<keyword evidence="14" id="KW-0732">Signal</keyword>
<evidence type="ECO:0000256" key="9">
    <source>
        <dbReference type="PIRSR" id="PIRSR600823-1"/>
    </source>
</evidence>
<comment type="function">
    <text evidence="14">Removal of H(2)O(2), oxidation of toxic reductants, biosynthesis and degradation of lignin, suberization, auxin catabolism, response to environmental stresses such as wounding, pathogen attack and oxidative stress.</text>
</comment>
<feature type="active site" description="Proton acceptor" evidence="9">
    <location>
        <position position="60"/>
    </location>
</feature>
<evidence type="ECO:0000256" key="2">
    <source>
        <dbReference type="ARBA" id="ARBA00022559"/>
    </source>
</evidence>
<evidence type="ECO:0000256" key="1">
    <source>
        <dbReference type="ARBA" id="ARBA00000189"/>
    </source>
</evidence>
<keyword evidence="6 14" id="KW-0560">Oxidoreductase</keyword>
<dbReference type="Pfam" id="PF00141">
    <property type="entry name" value="peroxidase"/>
    <property type="match status" value="2"/>
</dbReference>
<feature type="binding site" evidence="11">
    <location>
        <position position="64"/>
    </location>
    <ligand>
        <name>Ca(2+)</name>
        <dbReference type="ChEBI" id="CHEBI:29108"/>
        <label>1</label>
    </ligand>
</feature>
<dbReference type="GO" id="GO:0140825">
    <property type="term" value="F:lactoperoxidase activity"/>
    <property type="evidence" value="ECO:0007669"/>
    <property type="project" value="UniProtKB-EC"/>
</dbReference>
<dbReference type="PROSITE" id="PS50873">
    <property type="entry name" value="PEROXIDASE_4"/>
    <property type="match status" value="1"/>
</dbReference>
<keyword evidence="5 11" id="KW-0106">Calcium</keyword>
<feature type="binding site" evidence="11">
    <location>
        <position position="69"/>
    </location>
    <ligand>
        <name>Ca(2+)</name>
        <dbReference type="ChEBI" id="CHEBI:29108"/>
        <label>1</label>
    </ligand>
</feature>
<name>A0A9R1S9B3_TRITD</name>
<evidence type="ECO:0000259" key="15">
    <source>
        <dbReference type="PROSITE" id="PS50873"/>
    </source>
</evidence>
<evidence type="ECO:0000256" key="13">
    <source>
        <dbReference type="PIRSR" id="PIRSR600823-5"/>
    </source>
</evidence>
<dbReference type="Gene3D" id="1.10.420.10">
    <property type="entry name" value="Peroxidase, domain 2"/>
    <property type="match status" value="1"/>
</dbReference>
<evidence type="ECO:0000256" key="6">
    <source>
        <dbReference type="ARBA" id="ARBA00023002"/>
    </source>
</evidence>
<dbReference type="EMBL" id="LT934116">
    <property type="protein sequence ID" value="VAH85930.1"/>
    <property type="molecule type" value="Genomic_DNA"/>
</dbReference>
<dbReference type="EC" id="1.11.1.7" evidence="14"/>
<dbReference type="SUPFAM" id="SSF48113">
    <property type="entry name" value="Heme-dependent peroxidases"/>
    <property type="match status" value="1"/>
</dbReference>
<gene>
    <name evidence="16" type="ORF">TRITD_3Bv1G273420</name>
</gene>
<organism evidence="16 17">
    <name type="scientific">Triticum turgidum subsp. durum</name>
    <name type="common">Durum wheat</name>
    <name type="synonym">Triticum durum</name>
    <dbReference type="NCBI Taxonomy" id="4567"/>
    <lineage>
        <taxon>Eukaryota</taxon>
        <taxon>Viridiplantae</taxon>
        <taxon>Streptophyta</taxon>
        <taxon>Embryophyta</taxon>
        <taxon>Tracheophyta</taxon>
        <taxon>Spermatophyta</taxon>
        <taxon>Magnoliopsida</taxon>
        <taxon>Liliopsida</taxon>
        <taxon>Poales</taxon>
        <taxon>Poaceae</taxon>
        <taxon>BOP clade</taxon>
        <taxon>Pooideae</taxon>
        <taxon>Triticodae</taxon>
        <taxon>Triticeae</taxon>
        <taxon>Triticinae</taxon>
        <taxon>Triticum</taxon>
    </lineage>
</organism>
<dbReference type="PROSITE" id="PS00436">
    <property type="entry name" value="PEROXIDASE_2"/>
    <property type="match status" value="1"/>
</dbReference>
<dbReference type="GO" id="GO:0005576">
    <property type="term" value="C:extracellular region"/>
    <property type="evidence" value="ECO:0007669"/>
    <property type="project" value="UniProtKB-SubCell"/>
</dbReference>
<keyword evidence="17" id="KW-1185">Reference proteome</keyword>
<feature type="binding site" evidence="11">
    <location>
        <position position="222"/>
    </location>
    <ligand>
        <name>Ca(2+)</name>
        <dbReference type="ChEBI" id="CHEBI:29108"/>
        <label>2</label>
    </ligand>
</feature>
<feature type="chain" id="PRO_5040528531" description="Peroxidase" evidence="14">
    <location>
        <begin position="19"/>
        <end position="343"/>
    </location>
</feature>
<feature type="domain" description="Plant heme peroxidase family profile" evidence="15">
    <location>
        <begin position="19"/>
        <end position="284"/>
    </location>
</feature>
<dbReference type="InterPro" id="IPR010255">
    <property type="entry name" value="Haem_peroxidase_sf"/>
</dbReference>
<comment type="cofactor">
    <cofactor evidence="11 14">
        <name>heme b</name>
        <dbReference type="ChEBI" id="CHEBI:60344"/>
    </cofactor>
    <text evidence="11 14">Binds 1 heme b (iron(II)-protoporphyrin IX) group per subunit.</text>
</comment>
<proteinExistence type="inferred from homology"/>
<feature type="disulfide bond" evidence="13">
    <location>
        <begin position="176"/>
        <end position="204"/>
    </location>
</feature>
<evidence type="ECO:0000256" key="8">
    <source>
        <dbReference type="ARBA" id="ARBA00023324"/>
    </source>
</evidence>
<dbReference type="GO" id="GO:0046872">
    <property type="term" value="F:metal ion binding"/>
    <property type="evidence" value="ECO:0007669"/>
    <property type="project" value="UniProtKB-UniRule"/>
</dbReference>
<evidence type="ECO:0000256" key="14">
    <source>
        <dbReference type="RuleBase" id="RU362060"/>
    </source>
</evidence>
<feature type="binding site" evidence="11">
    <location>
        <position position="61"/>
    </location>
    <ligand>
        <name>Ca(2+)</name>
        <dbReference type="ChEBI" id="CHEBI:29108"/>
        <label>1</label>
    </ligand>
</feature>
<sequence length="343" mass="38053">MAALVTAVLCLTTSRAQGQLQVGFYSTTCPNAEAIVRQAVMAAFANDPGVAAELIRLHFHDCFVERRPDGGRCTAEQPQPPWLPGCRCGQSRPRTELPTHRVMHRYPSVRRPGQCQPHRVPAGRHDGSISTNDSAFGLPSPNLTADGLIQSFKNKSLTAEEMVIPSGAHTLDRSHCDFFIFKNHERLMSGTISPTYQALLEALCPTNAVQVTNVTTMIDLNTPTVLDNNYECLDRNATLKASDASVANEMLRKEKFIAAMIKMGKIEPKTGTQGEIRLNCSFINPPSSSFASARAVEMLHPSSNNNAPRWRRDQHGLMHIMYRVRVVSMYTHSRSYPHTLERV</sequence>
<dbReference type="PRINTS" id="PR00461">
    <property type="entry name" value="PLPEROXIDASE"/>
</dbReference>
<dbReference type="PANTHER" id="PTHR31517:SF84">
    <property type="entry name" value="PEROXIDASE"/>
    <property type="match status" value="1"/>
</dbReference>
<comment type="catalytic activity">
    <reaction evidence="1 14">
        <text>2 a phenolic donor + H2O2 = 2 a phenolic radical donor + 2 H2O</text>
        <dbReference type="Rhea" id="RHEA:56136"/>
        <dbReference type="ChEBI" id="CHEBI:15377"/>
        <dbReference type="ChEBI" id="CHEBI:16240"/>
        <dbReference type="ChEBI" id="CHEBI:139520"/>
        <dbReference type="ChEBI" id="CHEBI:139521"/>
        <dbReference type="EC" id="1.11.1.7"/>
    </reaction>
</comment>
<comment type="similarity">
    <text evidence="14">Belongs to the peroxidase family. Classical plant (class III) peroxidase subfamily.</text>
</comment>
<reference evidence="16 17" key="1">
    <citation type="submission" date="2017-09" db="EMBL/GenBank/DDBJ databases">
        <authorList>
            <consortium name="International Durum Wheat Genome Sequencing Consortium (IDWGSC)"/>
            <person name="Milanesi L."/>
        </authorList>
    </citation>
    <scope>NUCLEOTIDE SEQUENCE [LARGE SCALE GENOMIC DNA]</scope>
    <source>
        <strain evidence="17">cv. Svevo</strain>
    </source>
</reference>
<keyword evidence="7 11" id="KW-0408">Iron</keyword>
<dbReference type="AlphaFoldDB" id="A0A9R1S9B3"/>
<keyword evidence="3 14" id="KW-0349">Heme</keyword>
<evidence type="ECO:0000313" key="16">
    <source>
        <dbReference type="EMBL" id="VAH85930.1"/>
    </source>
</evidence>
<dbReference type="Gramene" id="TRITD3Bv1G273420.1">
    <property type="protein sequence ID" value="TRITD3Bv1G273420.1"/>
    <property type="gene ID" value="TRITD3Bv1G273420"/>
</dbReference>
<feature type="binding site" description="axial binding residue" evidence="11">
    <location>
        <position position="169"/>
    </location>
    <ligand>
        <name>heme b</name>
        <dbReference type="ChEBI" id="CHEBI:60344"/>
    </ligand>
    <ligandPart>
        <name>Fe</name>
        <dbReference type="ChEBI" id="CHEBI:18248"/>
    </ligandPart>
</feature>
<evidence type="ECO:0000256" key="5">
    <source>
        <dbReference type="ARBA" id="ARBA00022837"/>
    </source>
</evidence>
<feature type="binding site" evidence="11">
    <location>
        <position position="219"/>
    </location>
    <ligand>
        <name>Ca(2+)</name>
        <dbReference type="ChEBI" id="CHEBI:29108"/>
        <label>2</label>
    </ligand>
</feature>
<dbReference type="Gene3D" id="1.10.520.10">
    <property type="match status" value="2"/>
</dbReference>
<keyword evidence="2 14" id="KW-0575">Peroxidase</keyword>
<feature type="binding site" evidence="11">
    <location>
        <position position="76"/>
    </location>
    <ligand>
        <name>Ca(2+)</name>
        <dbReference type="ChEBI" id="CHEBI:29108"/>
        <label>1</label>
    </ligand>
</feature>
<evidence type="ECO:0000256" key="4">
    <source>
        <dbReference type="ARBA" id="ARBA00022723"/>
    </source>
</evidence>
<dbReference type="InterPro" id="IPR002016">
    <property type="entry name" value="Haem_peroxidase"/>
</dbReference>
<dbReference type="InterPro" id="IPR019794">
    <property type="entry name" value="Peroxidases_AS"/>
</dbReference>
<evidence type="ECO:0000256" key="7">
    <source>
        <dbReference type="ARBA" id="ARBA00023004"/>
    </source>
</evidence>
<evidence type="ECO:0000256" key="12">
    <source>
        <dbReference type="PIRSR" id="PIRSR600823-4"/>
    </source>
</evidence>
<feature type="binding site" evidence="11">
    <location>
        <position position="170"/>
    </location>
    <ligand>
        <name>Ca(2+)</name>
        <dbReference type="ChEBI" id="CHEBI:29108"/>
        <label>2</label>
    </ligand>
</feature>
<dbReference type="GO" id="GO:0020037">
    <property type="term" value="F:heme binding"/>
    <property type="evidence" value="ECO:0007669"/>
    <property type="project" value="UniProtKB-UniRule"/>
</dbReference>
<keyword evidence="4 11" id="KW-0479">Metal-binding</keyword>
<feature type="signal peptide" evidence="14">
    <location>
        <begin position="1"/>
        <end position="18"/>
    </location>
</feature>
<comment type="subcellular location">
    <subcellularLocation>
        <location evidence="14">Secreted</location>
    </subcellularLocation>
</comment>
<keyword evidence="14" id="KW-0964">Secreted</keyword>
<dbReference type="PRINTS" id="PR00458">
    <property type="entry name" value="PEROXIDASE"/>
</dbReference>
<accession>A0A9R1S9B3</accession>
<feature type="binding site" evidence="11">
    <location>
        <position position="227"/>
    </location>
    <ligand>
        <name>Ca(2+)</name>
        <dbReference type="ChEBI" id="CHEBI:29108"/>
        <label>2</label>
    </ligand>
</feature>
<evidence type="ECO:0000256" key="11">
    <source>
        <dbReference type="PIRSR" id="PIRSR600823-3"/>
    </source>
</evidence>
<dbReference type="Proteomes" id="UP000324705">
    <property type="component" value="Chromosome 3B"/>
</dbReference>
<evidence type="ECO:0000256" key="10">
    <source>
        <dbReference type="PIRSR" id="PIRSR600823-2"/>
    </source>
</evidence>
<evidence type="ECO:0000256" key="3">
    <source>
        <dbReference type="ARBA" id="ARBA00022617"/>
    </source>
</evidence>
<dbReference type="GO" id="GO:0042744">
    <property type="term" value="P:hydrogen peroxide catabolic process"/>
    <property type="evidence" value="ECO:0007669"/>
    <property type="project" value="UniProtKB-KW"/>
</dbReference>
<keyword evidence="13" id="KW-1015">Disulfide bond</keyword>
<dbReference type="PANTHER" id="PTHR31517">
    <property type="match status" value="1"/>
</dbReference>
<feature type="site" description="Transition state stabilizer" evidence="12">
    <location>
        <position position="56"/>
    </location>
</feature>
<dbReference type="InterPro" id="IPR000823">
    <property type="entry name" value="Peroxidase_pln"/>
</dbReference>
<dbReference type="GO" id="GO:0006979">
    <property type="term" value="P:response to oxidative stress"/>
    <property type="evidence" value="ECO:0007669"/>
    <property type="project" value="UniProtKB-UniRule"/>
</dbReference>
<evidence type="ECO:0000313" key="17">
    <source>
        <dbReference type="Proteomes" id="UP000324705"/>
    </source>
</evidence>
<feature type="binding site" evidence="10">
    <location>
        <position position="139"/>
    </location>
    <ligand>
        <name>substrate</name>
    </ligand>
</feature>
<protein>
    <recommendedName>
        <fullName evidence="14">Peroxidase</fullName>
        <ecNumber evidence="14">1.11.1.7</ecNumber>
    </recommendedName>
</protein>
<comment type="cofactor">
    <cofactor evidence="11 14">
        <name>Ca(2+)</name>
        <dbReference type="ChEBI" id="CHEBI:29108"/>
    </cofactor>
    <text evidence="11 14">Binds 2 calcium ions per subunit.</text>
</comment>
<keyword evidence="8 14" id="KW-0376">Hydrogen peroxide</keyword>